<gene>
    <name evidence="1" type="ORF">RRG08_022021</name>
</gene>
<protein>
    <submittedName>
        <fullName evidence="1">Uncharacterized protein</fullName>
    </submittedName>
</protein>
<accession>A0AAE1D6F0</accession>
<name>A0AAE1D6F0_9GAST</name>
<keyword evidence="2" id="KW-1185">Reference proteome</keyword>
<evidence type="ECO:0000313" key="2">
    <source>
        <dbReference type="Proteomes" id="UP001283361"/>
    </source>
</evidence>
<organism evidence="1 2">
    <name type="scientific">Elysia crispata</name>
    <name type="common">lettuce slug</name>
    <dbReference type="NCBI Taxonomy" id="231223"/>
    <lineage>
        <taxon>Eukaryota</taxon>
        <taxon>Metazoa</taxon>
        <taxon>Spiralia</taxon>
        <taxon>Lophotrochozoa</taxon>
        <taxon>Mollusca</taxon>
        <taxon>Gastropoda</taxon>
        <taxon>Heterobranchia</taxon>
        <taxon>Euthyneura</taxon>
        <taxon>Panpulmonata</taxon>
        <taxon>Sacoglossa</taxon>
        <taxon>Placobranchoidea</taxon>
        <taxon>Plakobranchidae</taxon>
        <taxon>Elysia</taxon>
    </lineage>
</organism>
<sequence>MFFLVQIRRKDGNAERDTQQFLLPLEDNIPQQEDNGQKSDERCLIYKIHLLLHLLSFPVLLLSVWRGPKDGGQGTEVSVSDVVAQLEKRWTVSKTVKGLISGNVNKFRGKSWQGAQWALVQLYWMREGKGRRQQKERVKDWDSKRCFHICRGSERRRQKEIKRVR</sequence>
<proteinExistence type="predicted"/>
<evidence type="ECO:0000313" key="1">
    <source>
        <dbReference type="EMBL" id="KAK3759032.1"/>
    </source>
</evidence>
<dbReference type="AlphaFoldDB" id="A0AAE1D6F0"/>
<comment type="caution">
    <text evidence="1">The sequence shown here is derived from an EMBL/GenBank/DDBJ whole genome shotgun (WGS) entry which is preliminary data.</text>
</comment>
<dbReference type="Proteomes" id="UP001283361">
    <property type="component" value="Unassembled WGS sequence"/>
</dbReference>
<reference evidence="1" key="1">
    <citation type="journal article" date="2023" name="G3 (Bethesda)">
        <title>A reference genome for the long-term kleptoplast-retaining sea slug Elysia crispata morphotype clarki.</title>
        <authorList>
            <person name="Eastman K.E."/>
            <person name="Pendleton A.L."/>
            <person name="Shaikh M.A."/>
            <person name="Suttiyut T."/>
            <person name="Ogas R."/>
            <person name="Tomko P."/>
            <person name="Gavelis G."/>
            <person name="Widhalm J.R."/>
            <person name="Wisecaver J.H."/>
        </authorList>
    </citation>
    <scope>NUCLEOTIDE SEQUENCE</scope>
    <source>
        <strain evidence="1">ECLA1</strain>
    </source>
</reference>
<dbReference type="EMBL" id="JAWDGP010005174">
    <property type="protein sequence ID" value="KAK3759032.1"/>
    <property type="molecule type" value="Genomic_DNA"/>
</dbReference>